<dbReference type="Pfam" id="PF01408">
    <property type="entry name" value="GFO_IDH_MocA"/>
    <property type="match status" value="1"/>
</dbReference>
<dbReference type="GO" id="GO:0016491">
    <property type="term" value="F:oxidoreductase activity"/>
    <property type="evidence" value="ECO:0007669"/>
    <property type="project" value="UniProtKB-KW"/>
</dbReference>
<proteinExistence type="predicted"/>
<name>A0A6B0YNG5_9CHLR</name>
<evidence type="ECO:0000256" key="1">
    <source>
        <dbReference type="ARBA" id="ARBA00023002"/>
    </source>
</evidence>
<dbReference type="InterPro" id="IPR050463">
    <property type="entry name" value="Gfo/Idh/MocA_oxidrdct_glycsds"/>
</dbReference>
<keyword evidence="1" id="KW-0560">Oxidoreductase</keyword>
<dbReference type="EMBL" id="VXRG01000037">
    <property type="protein sequence ID" value="MXY92614.1"/>
    <property type="molecule type" value="Genomic_DNA"/>
</dbReference>
<dbReference type="Gene3D" id="3.30.360.10">
    <property type="entry name" value="Dihydrodipicolinate Reductase, domain 2"/>
    <property type="match status" value="1"/>
</dbReference>
<dbReference type="Gene3D" id="3.40.50.720">
    <property type="entry name" value="NAD(P)-binding Rossmann-like Domain"/>
    <property type="match status" value="1"/>
</dbReference>
<dbReference type="Pfam" id="PF22725">
    <property type="entry name" value="GFO_IDH_MocA_C3"/>
    <property type="match status" value="1"/>
</dbReference>
<evidence type="ECO:0000259" key="2">
    <source>
        <dbReference type="Pfam" id="PF01408"/>
    </source>
</evidence>
<dbReference type="SUPFAM" id="SSF55347">
    <property type="entry name" value="Glyceraldehyde-3-phosphate dehydrogenase-like, C-terminal domain"/>
    <property type="match status" value="1"/>
</dbReference>
<dbReference type="InterPro" id="IPR036291">
    <property type="entry name" value="NAD(P)-bd_dom_sf"/>
</dbReference>
<sequence>MTTYRAGVIGHTGRGNYGHSLDTVYLGMEEIDLVAVADADPEGLAAAGERLGVDSKNCYQDYRRMLEREQLDIVSVAPRWPDQKHDMVVAAAGSGVRGIFCEKPFAPNLTQADAMIAACESAGTKIAVSHQGRVGQIAHKTKEMLAGGAVGEVKEVYSGGKQDHRGGGQDLMVLGTHSLDMLCFLFGHPRWVQAYVLQDGKDAGPDDARQGDEEIGPILGNHLEATFAFDDGIMANFHSHRREVRPGPRPGGLEILGTEGILLQRDGYLLHCPHPNWNPAMAEPAWKVVLKPNNPGFDTLNAYMVRDLIAAFEEGREPISSGRDARWALEMILGVYTAHRHGRTPLPLSDREHPLRDWV</sequence>
<comment type="caution">
    <text evidence="4">The sequence shown here is derived from an EMBL/GenBank/DDBJ whole genome shotgun (WGS) entry which is preliminary data.</text>
</comment>
<accession>A0A6B0YNG5</accession>
<protein>
    <submittedName>
        <fullName evidence="4">Gfo/Idh/MocA family oxidoreductase</fullName>
    </submittedName>
</protein>
<evidence type="ECO:0000313" key="4">
    <source>
        <dbReference type="EMBL" id="MXY92614.1"/>
    </source>
</evidence>
<dbReference type="PANTHER" id="PTHR43818:SF11">
    <property type="entry name" value="BCDNA.GH03377"/>
    <property type="match status" value="1"/>
</dbReference>
<evidence type="ECO:0000259" key="3">
    <source>
        <dbReference type="Pfam" id="PF22725"/>
    </source>
</evidence>
<dbReference type="PANTHER" id="PTHR43818">
    <property type="entry name" value="BCDNA.GH03377"/>
    <property type="match status" value="1"/>
</dbReference>
<feature type="domain" description="GFO/IDH/MocA-like oxidoreductase" evidence="3">
    <location>
        <begin position="140"/>
        <end position="262"/>
    </location>
</feature>
<dbReference type="SUPFAM" id="SSF51735">
    <property type="entry name" value="NAD(P)-binding Rossmann-fold domains"/>
    <property type="match status" value="1"/>
</dbReference>
<dbReference type="InterPro" id="IPR055170">
    <property type="entry name" value="GFO_IDH_MocA-like_dom"/>
</dbReference>
<dbReference type="GO" id="GO:0000166">
    <property type="term" value="F:nucleotide binding"/>
    <property type="evidence" value="ECO:0007669"/>
    <property type="project" value="InterPro"/>
</dbReference>
<dbReference type="AlphaFoldDB" id="A0A6B0YNG5"/>
<dbReference type="InterPro" id="IPR000683">
    <property type="entry name" value="Gfo/Idh/MocA-like_OxRdtase_N"/>
</dbReference>
<feature type="domain" description="Gfo/Idh/MocA-like oxidoreductase N-terminal" evidence="2">
    <location>
        <begin position="5"/>
        <end position="130"/>
    </location>
</feature>
<reference evidence="4" key="1">
    <citation type="submission" date="2019-09" db="EMBL/GenBank/DDBJ databases">
        <title>Characterisation of the sponge microbiome using genome-centric metagenomics.</title>
        <authorList>
            <person name="Engelberts J.P."/>
            <person name="Robbins S.J."/>
            <person name="De Goeij J.M."/>
            <person name="Aranda M."/>
            <person name="Bell S.C."/>
            <person name="Webster N.S."/>
        </authorList>
    </citation>
    <scope>NUCLEOTIDE SEQUENCE</scope>
    <source>
        <strain evidence="4">SB0664_bin_27</strain>
    </source>
</reference>
<gene>
    <name evidence="4" type="ORF">F4Y42_04105</name>
</gene>
<organism evidence="4">
    <name type="scientific">Caldilineaceae bacterium SB0664_bin_27</name>
    <dbReference type="NCBI Taxonomy" id="2605260"/>
    <lineage>
        <taxon>Bacteria</taxon>
        <taxon>Bacillati</taxon>
        <taxon>Chloroflexota</taxon>
        <taxon>Caldilineae</taxon>
        <taxon>Caldilineales</taxon>
        <taxon>Caldilineaceae</taxon>
    </lineage>
</organism>